<evidence type="ECO:0000313" key="3">
    <source>
        <dbReference type="Proteomes" id="UP000501518"/>
    </source>
</evidence>
<protein>
    <submittedName>
        <fullName evidence="2">Uncharacterized protein</fullName>
    </submittedName>
</protein>
<keyword evidence="1" id="KW-0812">Transmembrane</keyword>
<feature type="transmembrane region" description="Helical" evidence="1">
    <location>
        <begin position="12"/>
        <end position="32"/>
    </location>
</feature>
<keyword evidence="1" id="KW-0472">Membrane</keyword>
<feature type="transmembrane region" description="Helical" evidence="1">
    <location>
        <begin position="38"/>
        <end position="59"/>
    </location>
</feature>
<evidence type="ECO:0000313" key="2">
    <source>
        <dbReference type="EMBL" id="QIN29594.1"/>
    </source>
</evidence>
<dbReference type="Proteomes" id="UP000501518">
    <property type="component" value="Chromosome"/>
</dbReference>
<keyword evidence="1" id="KW-1133">Transmembrane helix</keyword>
<reference evidence="2 3" key="1">
    <citation type="submission" date="2019-02" db="EMBL/GenBank/DDBJ databases">
        <title>Complete Genome Sequence and Methylome Analysis of Brevibacterium luteolum NEB1784.</title>
        <authorList>
            <person name="Fomenkov A."/>
            <person name="Roberts R.J."/>
        </authorList>
    </citation>
    <scope>NUCLEOTIDE SEQUENCE [LARGE SCALE GENOMIC DNA]</scope>
    <source>
        <strain evidence="2 3">NEB1784</strain>
    </source>
</reference>
<gene>
    <name evidence="2" type="ORF">EW640_10125</name>
</gene>
<name>A0A6G8KXQ5_9MICO</name>
<proteinExistence type="predicted"/>
<sequence>MSTPDRGRRSTVTTVVYILVPVILAGVVAFGFFNDISIQVLLPILLVLTALLILAAVMLPRMVERRGGAERERTD</sequence>
<accession>A0A6G8KXQ5</accession>
<evidence type="ECO:0000256" key="1">
    <source>
        <dbReference type="SAM" id="Phobius"/>
    </source>
</evidence>
<dbReference type="KEGG" id="blut:EW640_10125"/>
<dbReference type="AlphaFoldDB" id="A0A6G8KXQ5"/>
<organism evidence="2 3">
    <name type="scientific">Brevibacterium luteolum</name>
    <dbReference type="NCBI Taxonomy" id="199591"/>
    <lineage>
        <taxon>Bacteria</taxon>
        <taxon>Bacillati</taxon>
        <taxon>Actinomycetota</taxon>
        <taxon>Actinomycetes</taxon>
        <taxon>Micrococcales</taxon>
        <taxon>Brevibacteriaceae</taxon>
        <taxon>Brevibacterium</taxon>
    </lineage>
</organism>
<dbReference type="RefSeq" id="WP_165883990.1">
    <property type="nucleotide sequence ID" value="NZ_CP035810.1"/>
</dbReference>
<dbReference type="EMBL" id="CP035810">
    <property type="protein sequence ID" value="QIN29594.1"/>
    <property type="molecule type" value="Genomic_DNA"/>
</dbReference>